<evidence type="ECO:0000256" key="3">
    <source>
        <dbReference type="ARBA" id="ARBA00022475"/>
    </source>
</evidence>
<keyword evidence="4 7" id="KW-0812">Transmembrane</keyword>
<evidence type="ECO:0000256" key="4">
    <source>
        <dbReference type="ARBA" id="ARBA00022692"/>
    </source>
</evidence>
<accession>A0A1Z3HTV5</accession>
<evidence type="ECO:0008006" key="10">
    <source>
        <dbReference type="Google" id="ProtNLM"/>
    </source>
</evidence>
<dbReference type="InterPro" id="IPR032808">
    <property type="entry name" value="DoxX"/>
</dbReference>
<feature type="transmembrane region" description="Helical" evidence="7">
    <location>
        <begin position="114"/>
        <end position="133"/>
    </location>
</feature>
<keyword evidence="9" id="KW-1185">Reference proteome</keyword>
<proteinExistence type="inferred from homology"/>
<dbReference type="PANTHER" id="PTHR33452:SF1">
    <property type="entry name" value="INNER MEMBRANE PROTEIN YPHA-RELATED"/>
    <property type="match status" value="1"/>
</dbReference>
<dbReference type="EMBL" id="CP021983">
    <property type="protein sequence ID" value="ASC73557.1"/>
    <property type="molecule type" value="Genomic_DNA"/>
</dbReference>
<evidence type="ECO:0000313" key="8">
    <source>
        <dbReference type="EMBL" id="ASC73557.1"/>
    </source>
</evidence>
<feature type="transmembrane region" description="Helical" evidence="7">
    <location>
        <begin position="58"/>
        <end position="80"/>
    </location>
</feature>
<keyword evidence="3" id="KW-1003">Cell membrane</keyword>
<dbReference type="Proteomes" id="UP000191901">
    <property type="component" value="Chromosome"/>
</dbReference>
<feature type="transmembrane region" description="Helical" evidence="7">
    <location>
        <begin position="12"/>
        <end position="29"/>
    </location>
</feature>
<evidence type="ECO:0000256" key="5">
    <source>
        <dbReference type="ARBA" id="ARBA00022989"/>
    </source>
</evidence>
<comment type="similarity">
    <text evidence="2">Belongs to the DoxX family.</text>
</comment>
<dbReference type="KEGG" id="hhg:XM38_045260"/>
<dbReference type="Pfam" id="PF07681">
    <property type="entry name" value="DoxX"/>
    <property type="match status" value="1"/>
</dbReference>
<keyword evidence="6 7" id="KW-0472">Membrane</keyword>
<evidence type="ECO:0000313" key="9">
    <source>
        <dbReference type="Proteomes" id="UP000191901"/>
    </source>
</evidence>
<dbReference type="GO" id="GO:0005886">
    <property type="term" value="C:plasma membrane"/>
    <property type="evidence" value="ECO:0007669"/>
    <property type="project" value="UniProtKB-SubCell"/>
</dbReference>
<evidence type="ECO:0000256" key="2">
    <source>
        <dbReference type="ARBA" id="ARBA00006679"/>
    </source>
</evidence>
<feature type="transmembrane region" description="Helical" evidence="7">
    <location>
        <begin position="87"/>
        <end position="108"/>
    </location>
</feature>
<keyword evidence="5 7" id="KW-1133">Transmembrane helix</keyword>
<dbReference type="InterPro" id="IPR051907">
    <property type="entry name" value="DoxX-like_oxidoreductase"/>
</dbReference>
<gene>
    <name evidence="8" type="ORF">XM38_045260</name>
</gene>
<comment type="subcellular location">
    <subcellularLocation>
        <location evidence="1">Cell membrane</location>
        <topology evidence="1">Multi-pass membrane protein</topology>
    </subcellularLocation>
</comment>
<organism evidence="8 9">
    <name type="scientific">Halomicronema hongdechloris C2206</name>
    <dbReference type="NCBI Taxonomy" id="1641165"/>
    <lineage>
        <taxon>Bacteria</taxon>
        <taxon>Bacillati</taxon>
        <taxon>Cyanobacteriota</taxon>
        <taxon>Cyanophyceae</taxon>
        <taxon>Nodosilineales</taxon>
        <taxon>Nodosilineaceae</taxon>
        <taxon>Halomicronema</taxon>
    </lineage>
</organism>
<reference evidence="8 9" key="1">
    <citation type="journal article" date="2016" name="Biochim. Biophys. Acta">
        <title>Characterization of red-shifted phycobilisomes isolated from the chlorophyll f-containing cyanobacterium Halomicronema hongdechloris.</title>
        <authorList>
            <person name="Li Y."/>
            <person name="Lin Y."/>
            <person name="Garvey C.J."/>
            <person name="Birch D."/>
            <person name="Corkery R.W."/>
            <person name="Loughlin P.C."/>
            <person name="Scheer H."/>
            <person name="Willows R.D."/>
            <person name="Chen M."/>
        </authorList>
    </citation>
    <scope>NUCLEOTIDE SEQUENCE [LARGE SCALE GENOMIC DNA]</scope>
    <source>
        <strain evidence="8 9">C2206</strain>
    </source>
</reference>
<evidence type="ECO:0000256" key="1">
    <source>
        <dbReference type="ARBA" id="ARBA00004651"/>
    </source>
</evidence>
<dbReference type="RefSeq" id="WP_080813603.1">
    <property type="nucleotide sequence ID" value="NZ_CP021983.2"/>
</dbReference>
<name>A0A1Z3HTV5_9CYAN</name>
<sequence length="176" mass="19732">MKSHSPRLRATDISLAYGLLRLVIGINYFNHGVTRLGNIPGFMDAMASAMADAWMPEVLVRSTAALVPLVELLVGLCLILGLFTRTALVVTFILMAILMYGVTVVQNWDAAASQLIYTIVLFMLLAGEGYNRFTLTGWLRRRRQSQEMAQADLRDSPMRRINQMLSPSRPPSKYRL</sequence>
<dbReference type="PANTHER" id="PTHR33452">
    <property type="entry name" value="OXIDOREDUCTASE CATD-RELATED"/>
    <property type="match status" value="1"/>
</dbReference>
<evidence type="ECO:0000256" key="6">
    <source>
        <dbReference type="ARBA" id="ARBA00023136"/>
    </source>
</evidence>
<dbReference type="OrthoDB" id="573178at2"/>
<protein>
    <recommendedName>
        <fullName evidence="10">DoxX family protein</fullName>
    </recommendedName>
</protein>
<evidence type="ECO:0000256" key="7">
    <source>
        <dbReference type="SAM" id="Phobius"/>
    </source>
</evidence>
<dbReference type="STRING" id="1641165.XM38_24815"/>
<dbReference type="AlphaFoldDB" id="A0A1Z3HTV5"/>